<comment type="catalytic activity">
    <reaction evidence="8">
        <text>L-threonyl-[protein] + ATP = O-phospho-L-threonyl-[protein] + ADP + H(+)</text>
        <dbReference type="Rhea" id="RHEA:46608"/>
        <dbReference type="Rhea" id="RHEA-COMP:11060"/>
        <dbReference type="Rhea" id="RHEA-COMP:11605"/>
        <dbReference type="ChEBI" id="CHEBI:15378"/>
        <dbReference type="ChEBI" id="CHEBI:30013"/>
        <dbReference type="ChEBI" id="CHEBI:30616"/>
        <dbReference type="ChEBI" id="CHEBI:61977"/>
        <dbReference type="ChEBI" id="CHEBI:456216"/>
        <dbReference type="EC" id="2.7.11.1"/>
    </reaction>
</comment>
<evidence type="ECO:0000256" key="4">
    <source>
        <dbReference type="ARBA" id="ARBA00022679"/>
    </source>
</evidence>
<keyword evidence="3 11" id="KW-0723">Serine/threonine-protein kinase</keyword>
<dbReference type="CDD" id="cd00180">
    <property type="entry name" value="PKc"/>
    <property type="match status" value="1"/>
</dbReference>
<keyword evidence="5 10" id="KW-0547">Nucleotide-binding</keyword>
<evidence type="ECO:0000313" key="15">
    <source>
        <dbReference type="Proteomes" id="UP001362999"/>
    </source>
</evidence>
<protein>
    <recommendedName>
        <fullName evidence="2">non-specific serine/threonine protein kinase</fullName>
        <ecNumber evidence="2">2.7.11.1</ecNumber>
    </recommendedName>
</protein>
<evidence type="ECO:0000256" key="6">
    <source>
        <dbReference type="ARBA" id="ARBA00022777"/>
    </source>
</evidence>
<feature type="compositionally biased region" description="Basic and acidic residues" evidence="12">
    <location>
        <begin position="465"/>
        <end position="475"/>
    </location>
</feature>
<keyword evidence="4" id="KW-0808">Transferase</keyword>
<dbReference type="GO" id="GO:0005524">
    <property type="term" value="F:ATP binding"/>
    <property type="evidence" value="ECO:0007669"/>
    <property type="project" value="UniProtKB-UniRule"/>
</dbReference>
<keyword evidence="7 10" id="KW-0067">ATP-binding</keyword>
<dbReference type="SUPFAM" id="SSF56112">
    <property type="entry name" value="Protein kinase-like (PK-like)"/>
    <property type="match status" value="1"/>
</dbReference>
<dbReference type="InterPro" id="IPR008271">
    <property type="entry name" value="Ser/Thr_kinase_AS"/>
</dbReference>
<evidence type="ECO:0000256" key="7">
    <source>
        <dbReference type="ARBA" id="ARBA00022840"/>
    </source>
</evidence>
<evidence type="ECO:0000256" key="12">
    <source>
        <dbReference type="SAM" id="MobiDB-lite"/>
    </source>
</evidence>
<dbReference type="EMBL" id="JAWWNJ010000004">
    <property type="protein sequence ID" value="KAK7057821.1"/>
    <property type="molecule type" value="Genomic_DNA"/>
</dbReference>
<keyword evidence="15" id="KW-1185">Reference proteome</keyword>
<evidence type="ECO:0000256" key="11">
    <source>
        <dbReference type="RuleBase" id="RU000304"/>
    </source>
</evidence>
<evidence type="ECO:0000259" key="13">
    <source>
        <dbReference type="PROSITE" id="PS50011"/>
    </source>
</evidence>
<evidence type="ECO:0000256" key="3">
    <source>
        <dbReference type="ARBA" id="ARBA00022527"/>
    </source>
</evidence>
<feature type="region of interest" description="Disordered" evidence="12">
    <location>
        <begin position="443"/>
        <end position="475"/>
    </location>
</feature>
<dbReference type="Pfam" id="PF00069">
    <property type="entry name" value="Pkinase"/>
    <property type="match status" value="1"/>
</dbReference>
<evidence type="ECO:0000256" key="5">
    <source>
        <dbReference type="ARBA" id="ARBA00022741"/>
    </source>
</evidence>
<comment type="similarity">
    <text evidence="1">Belongs to the protein kinase superfamily. STE Ser/Thr protein kinase family. STE20 subfamily.</text>
</comment>
<name>A0AAW0E0X1_9AGAR</name>
<dbReference type="GO" id="GO:0005737">
    <property type="term" value="C:cytoplasm"/>
    <property type="evidence" value="ECO:0007669"/>
    <property type="project" value="TreeGrafter"/>
</dbReference>
<evidence type="ECO:0000313" key="14">
    <source>
        <dbReference type="EMBL" id="KAK7057821.1"/>
    </source>
</evidence>
<evidence type="ECO:0000256" key="1">
    <source>
        <dbReference type="ARBA" id="ARBA00008874"/>
    </source>
</evidence>
<dbReference type="InterPro" id="IPR000719">
    <property type="entry name" value="Prot_kinase_dom"/>
</dbReference>
<evidence type="ECO:0000256" key="8">
    <source>
        <dbReference type="ARBA" id="ARBA00047899"/>
    </source>
</evidence>
<gene>
    <name evidence="14" type="ORF">R3P38DRAFT_2843183</name>
</gene>
<dbReference type="Gene3D" id="1.10.510.10">
    <property type="entry name" value="Transferase(Phosphotransferase) domain 1"/>
    <property type="match status" value="1"/>
</dbReference>
<feature type="domain" description="Protein kinase" evidence="13">
    <location>
        <begin position="138"/>
        <end position="416"/>
    </location>
</feature>
<dbReference type="PROSITE" id="PS00108">
    <property type="entry name" value="PROTEIN_KINASE_ST"/>
    <property type="match status" value="1"/>
</dbReference>
<dbReference type="PROSITE" id="PS00107">
    <property type="entry name" value="PROTEIN_KINASE_ATP"/>
    <property type="match status" value="1"/>
</dbReference>
<reference evidence="14 15" key="1">
    <citation type="journal article" date="2024" name="J Genomics">
        <title>Draft genome sequencing and assembly of Favolaschia claudopus CIRM-BRFM 2984 isolated from oak limbs.</title>
        <authorList>
            <person name="Navarro D."/>
            <person name="Drula E."/>
            <person name="Chaduli D."/>
            <person name="Cazenave R."/>
            <person name="Ahrendt S."/>
            <person name="Wang J."/>
            <person name="Lipzen A."/>
            <person name="Daum C."/>
            <person name="Barry K."/>
            <person name="Grigoriev I.V."/>
            <person name="Favel A."/>
            <person name="Rosso M.N."/>
            <person name="Martin F."/>
        </authorList>
    </citation>
    <scope>NUCLEOTIDE SEQUENCE [LARGE SCALE GENOMIC DNA]</scope>
    <source>
        <strain evidence="14 15">CIRM-BRFM 2984</strain>
    </source>
</reference>
<dbReference type="PANTHER" id="PTHR48012:SF10">
    <property type="entry name" value="FI20177P1"/>
    <property type="match status" value="1"/>
</dbReference>
<comment type="catalytic activity">
    <reaction evidence="9">
        <text>L-seryl-[protein] + ATP = O-phospho-L-seryl-[protein] + ADP + H(+)</text>
        <dbReference type="Rhea" id="RHEA:17989"/>
        <dbReference type="Rhea" id="RHEA-COMP:9863"/>
        <dbReference type="Rhea" id="RHEA-COMP:11604"/>
        <dbReference type="ChEBI" id="CHEBI:15378"/>
        <dbReference type="ChEBI" id="CHEBI:29999"/>
        <dbReference type="ChEBI" id="CHEBI:30616"/>
        <dbReference type="ChEBI" id="CHEBI:83421"/>
        <dbReference type="ChEBI" id="CHEBI:456216"/>
        <dbReference type="EC" id="2.7.11.1"/>
    </reaction>
</comment>
<proteinExistence type="inferred from homology"/>
<evidence type="ECO:0000256" key="2">
    <source>
        <dbReference type="ARBA" id="ARBA00012513"/>
    </source>
</evidence>
<keyword evidence="6 14" id="KW-0418">Kinase</keyword>
<evidence type="ECO:0000256" key="10">
    <source>
        <dbReference type="PROSITE-ProRule" id="PRU10141"/>
    </source>
</evidence>
<sequence>MSVWRKITKFAHRISPWHKATSWVVEEATEADITRPPADAPWPPLQNLVHPAFIPPNVHPTVVPRPPAHIPDHDDAGGSAFHGQNIVLLPDSPWISGAPNYSLFCTMQSRIFAYRYTLQNLGVHIESADLPPQMTVETKTFEAVGSGCSGKVYRYNKKPGRLAAVKIMLRATNPMAFELSNSVFDSEASVFDQIRDHPHPNLLFGFRLTGRENWLETGVAFMSMSYYPTNADDLDAIEDSNAQLQIVRYATVIREIASGLDHLHSVLKLIHKDIKPANTLIGFDGHCVISDYGSCEAIPNKGTRLRRRIQDLIFTPGFAAPEMIYKTAGGFVAYDQRADIWSLGMTMCAIITSWESGDGERDVPHADMGLDGGSLMRTELENNGCPKKIQDLILQMCQIEPDDRKTCSEILSHTKTLIQRAGADSTNLDAPFIVEWDQSRYRPNWNPKPIATSSRVPGPKPSRSAKAEGKRRADV</sequence>
<dbReference type="Proteomes" id="UP001362999">
    <property type="component" value="Unassembled WGS sequence"/>
</dbReference>
<evidence type="ECO:0000256" key="9">
    <source>
        <dbReference type="ARBA" id="ARBA00048679"/>
    </source>
</evidence>
<dbReference type="EC" id="2.7.11.1" evidence="2"/>
<dbReference type="InterPro" id="IPR050629">
    <property type="entry name" value="STE20/SPS1-PAK"/>
</dbReference>
<dbReference type="PROSITE" id="PS50011">
    <property type="entry name" value="PROTEIN_KINASE_DOM"/>
    <property type="match status" value="1"/>
</dbReference>
<dbReference type="InterPro" id="IPR011009">
    <property type="entry name" value="Kinase-like_dom_sf"/>
</dbReference>
<dbReference type="SMART" id="SM00220">
    <property type="entry name" value="S_TKc"/>
    <property type="match status" value="1"/>
</dbReference>
<feature type="binding site" evidence="10">
    <location>
        <position position="166"/>
    </location>
    <ligand>
        <name>ATP</name>
        <dbReference type="ChEBI" id="CHEBI:30616"/>
    </ligand>
</feature>
<dbReference type="AlphaFoldDB" id="A0AAW0E0X1"/>
<organism evidence="14 15">
    <name type="scientific">Favolaschia claudopus</name>
    <dbReference type="NCBI Taxonomy" id="2862362"/>
    <lineage>
        <taxon>Eukaryota</taxon>
        <taxon>Fungi</taxon>
        <taxon>Dikarya</taxon>
        <taxon>Basidiomycota</taxon>
        <taxon>Agaricomycotina</taxon>
        <taxon>Agaricomycetes</taxon>
        <taxon>Agaricomycetidae</taxon>
        <taxon>Agaricales</taxon>
        <taxon>Marasmiineae</taxon>
        <taxon>Mycenaceae</taxon>
        <taxon>Favolaschia</taxon>
    </lineage>
</organism>
<accession>A0AAW0E0X1</accession>
<dbReference type="GO" id="GO:0004674">
    <property type="term" value="F:protein serine/threonine kinase activity"/>
    <property type="evidence" value="ECO:0007669"/>
    <property type="project" value="UniProtKB-KW"/>
</dbReference>
<dbReference type="InterPro" id="IPR017441">
    <property type="entry name" value="Protein_kinase_ATP_BS"/>
</dbReference>
<dbReference type="PANTHER" id="PTHR48012">
    <property type="entry name" value="STERILE20-LIKE KINASE, ISOFORM B-RELATED"/>
    <property type="match status" value="1"/>
</dbReference>
<comment type="caution">
    <text evidence="14">The sequence shown here is derived from an EMBL/GenBank/DDBJ whole genome shotgun (WGS) entry which is preliminary data.</text>
</comment>